<feature type="transmembrane region" description="Helical" evidence="1">
    <location>
        <begin position="117"/>
        <end position="135"/>
    </location>
</feature>
<dbReference type="Pfam" id="PF05569">
    <property type="entry name" value="Peptidase_M56"/>
    <property type="match status" value="1"/>
</dbReference>
<feature type="transmembrane region" description="Helical" evidence="1">
    <location>
        <begin position="293"/>
        <end position="314"/>
    </location>
</feature>
<dbReference type="STRING" id="529505.SAMN05421761_105167"/>
<dbReference type="InterPro" id="IPR052173">
    <property type="entry name" value="Beta-lactam_resp_regulator"/>
</dbReference>
<evidence type="ECO:0000256" key="1">
    <source>
        <dbReference type="SAM" id="Phobius"/>
    </source>
</evidence>
<keyword evidence="1" id="KW-1133">Transmembrane helix</keyword>
<proteinExistence type="predicted"/>
<organism evidence="3 4">
    <name type="scientific">Belliella pelovolcani</name>
    <dbReference type="NCBI Taxonomy" id="529505"/>
    <lineage>
        <taxon>Bacteria</taxon>
        <taxon>Pseudomonadati</taxon>
        <taxon>Bacteroidota</taxon>
        <taxon>Cytophagia</taxon>
        <taxon>Cytophagales</taxon>
        <taxon>Cyclobacteriaceae</taxon>
        <taxon>Belliella</taxon>
    </lineage>
</organism>
<accession>A0A1N7M7F7</accession>
<evidence type="ECO:0000313" key="3">
    <source>
        <dbReference type="EMBL" id="SIS82035.1"/>
    </source>
</evidence>
<dbReference type="CDD" id="cd07341">
    <property type="entry name" value="M56_BlaR1_MecR1_like"/>
    <property type="match status" value="1"/>
</dbReference>
<dbReference type="EMBL" id="FTOP01000005">
    <property type="protein sequence ID" value="SIS82035.1"/>
    <property type="molecule type" value="Genomic_DNA"/>
</dbReference>
<sequence>MMLYLIKAAVLMTLFLMIYQLFLAKINTFQFNRFYLLLSLVFSLTASIIILPINILKLPDINKNLEKIFQSEQGLLDEAIVSAKTESLTLDKAAPNTTKQSAPTQLNKKSYFSLTSILKLSYFTGASIFFLIFLIKILSLSRLIQSNEHIKEKGLNYVLLEKDTLPFVFLNYFFVPKKTFQEKTLEKEIYIHEMAHIKQKHSLDILFVEALKIVFWFNPAIWLYKKVIQLNHEYLADKAVNDQLNNENSYQLLLLSKIAQQSTAFSLSSYINYSITKNRLKMMTIKTDKVKSIFLRSCTAALSMIVLLCFTSSVPSFQMSHMLTFDPSSEKYERTIKEALKYNDPYVLELKNLDIQNLKSAYDQMSEEERENVSEFPFLSPETFPKLMELYQASDKINVTFHYSRPITKKSIKAEVWDYWQESKKIDYEIDDVEIGSEIGNYSKEDFALYQVIEIESKGLLKKPEYLVKLTTHDYYQKKYIEVKKELNTIQADYPSGDNLNIFYFMRKASFSVNSKEVKHFPNETELFSELILQGLLLHEKKEYKSGPHHIEGPFVPTTLTRNEEKISVNIFKNSEPKLNF</sequence>
<dbReference type="Proteomes" id="UP000186026">
    <property type="component" value="Unassembled WGS sequence"/>
</dbReference>
<feature type="domain" description="Peptidase M56" evidence="2">
    <location>
        <begin position="114"/>
        <end position="282"/>
    </location>
</feature>
<keyword evidence="4" id="KW-1185">Reference proteome</keyword>
<dbReference type="OrthoDB" id="1522859at2"/>
<reference evidence="4" key="1">
    <citation type="submission" date="2017-01" db="EMBL/GenBank/DDBJ databases">
        <authorList>
            <person name="Varghese N."/>
            <person name="Submissions S."/>
        </authorList>
    </citation>
    <scope>NUCLEOTIDE SEQUENCE [LARGE SCALE GENOMIC DNA]</scope>
    <source>
        <strain evidence="4">DSM 46698</strain>
    </source>
</reference>
<keyword evidence="1" id="KW-0812">Transmembrane</keyword>
<dbReference type="PANTHER" id="PTHR34978:SF3">
    <property type="entry name" value="SLR0241 PROTEIN"/>
    <property type="match status" value="1"/>
</dbReference>
<evidence type="ECO:0000259" key="2">
    <source>
        <dbReference type="Pfam" id="PF05569"/>
    </source>
</evidence>
<dbReference type="AlphaFoldDB" id="A0A1N7M7F7"/>
<dbReference type="PANTHER" id="PTHR34978">
    <property type="entry name" value="POSSIBLE SENSOR-TRANSDUCER PROTEIN BLAR"/>
    <property type="match status" value="1"/>
</dbReference>
<evidence type="ECO:0000313" key="4">
    <source>
        <dbReference type="Proteomes" id="UP000186026"/>
    </source>
</evidence>
<keyword evidence="1" id="KW-0472">Membrane</keyword>
<gene>
    <name evidence="3" type="ORF">SAMN05421761_105167</name>
</gene>
<protein>
    <submittedName>
        <fullName evidence="3">BlaR1 peptidase M56</fullName>
    </submittedName>
</protein>
<feature type="transmembrane region" description="Helical" evidence="1">
    <location>
        <begin position="34"/>
        <end position="56"/>
    </location>
</feature>
<dbReference type="RefSeq" id="WP_076500263.1">
    <property type="nucleotide sequence ID" value="NZ_FTOP01000005.1"/>
</dbReference>
<dbReference type="InterPro" id="IPR008756">
    <property type="entry name" value="Peptidase_M56"/>
</dbReference>
<name>A0A1N7M7F7_9BACT</name>